<protein>
    <submittedName>
        <fullName evidence="1">Uncharacterized protein</fullName>
    </submittedName>
</protein>
<dbReference type="EMBL" id="FNDO01000038">
    <property type="protein sequence ID" value="SDI33181.1"/>
    <property type="molecule type" value="Genomic_DNA"/>
</dbReference>
<evidence type="ECO:0000313" key="2">
    <source>
        <dbReference type="Proteomes" id="UP000181870"/>
    </source>
</evidence>
<name>A0A1G8JQ04_BACOV</name>
<dbReference type="Proteomes" id="UP000181870">
    <property type="component" value="Unassembled WGS sequence"/>
</dbReference>
<proteinExistence type="predicted"/>
<dbReference type="AlphaFoldDB" id="A0A1G8JQ04"/>
<organism evidence="1 2">
    <name type="scientific">Bacteroides ovatus</name>
    <dbReference type="NCBI Taxonomy" id="28116"/>
    <lineage>
        <taxon>Bacteria</taxon>
        <taxon>Pseudomonadati</taxon>
        <taxon>Bacteroidota</taxon>
        <taxon>Bacteroidia</taxon>
        <taxon>Bacteroidales</taxon>
        <taxon>Bacteroidaceae</taxon>
        <taxon>Bacteroides</taxon>
    </lineage>
</organism>
<dbReference type="KEGG" id="boa:Bovatus_03640"/>
<reference evidence="1 2" key="1">
    <citation type="submission" date="2016-10" db="EMBL/GenBank/DDBJ databases">
        <authorList>
            <person name="de Groot N.N."/>
        </authorList>
    </citation>
    <scope>NUCLEOTIDE SEQUENCE [LARGE SCALE GENOMIC DNA]</scope>
    <source>
        <strain evidence="1 2">NLAE-zl-C57</strain>
    </source>
</reference>
<gene>
    <name evidence="1" type="ORF">SAMN05192582_103830</name>
</gene>
<accession>A0A1G8JQ04</accession>
<sequence>MRNAFYTGISHAFYRYFNEKTAISHSFFNDFSYICPVFILHFSYISHDDCIDDGC</sequence>
<evidence type="ECO:0000313" key="1">
    <source>
        <dbReference type="EMBL" id="SDI33181.1"/>
    </source>
</evidence>